<protein>
    <submittedName>
        <fullName evidence="3">Golvesin</fullName>
    </submittedName>
</protein>
<keyword evidence="1" id="KW-0812">Transmembrane</keyword>
<organism evidence="3 4">
    <name type="scientific">Tieghemostelium lacteum</name>
    <name type="common">Slime mold</name>
    <name type="synonym">Dictyostelium lacteum</name>
    <dbReference type="NCBI Taxonomy" id="361077"/>
    <lineage>
        <taxon>Eukaryota</taxon>
        <taxon>Amoebozoa</taxon>
        <taxon>Evosea</taxon>
        <taxon>Eumycetozoa</taxon>
        <taxon>Dictyostelia</taxon>
        <taxon>Dictyosteliales</taxon>
        <taxon>Raperosteliaceae</taxon>
        <taxon>Tieghemostelium</taxon>
    </lineage>
</organism>
<evidence type="ECO:0000256" key="1">
    <source>
        <dbReference type="SAM" id="Phobius"/>
    </source>
</evidence>
<dbReference type="Proteomes" id="UP000076078">
    <property type="component" value="Unassembled WGS sequence"/>
</dbReference>
<comment type="caution">
    <text evidence="3">The sequence shown here is derived from an EMBL/GenBank/DDBJ whole genome shotgun (WGS) entry which is preliminary data.</text>
</comment>
<dbReference type="AlphaFoldDB" id="A0A152A5B0"/>
<dbReference type="OMA" id="MMNDMSS"/>
<dbReference type="InParanoid" id="A0A152A5B0"/>
<keyword evidence="1" id="KW-1133">Transmembrane helix</keyword>
<keyword evidence="1" id="KW-0472">Membrane</keyword>
<dbReference type="Pfam" id="PF25275">
    <property type="entry name" value="Golvesin_C"/>
    <property type="match status" value="1"/>
</dbReference>
<reference evidence="3 4" key="1">
    <citation type="submission" date="2015-12" db="EMBL/GenBank/DDBJ databases">
        <title>Dictyostelia acquired genes for synthesis and detection of signals that induce cell-type specialization by lateral gene transfer from prokaryotes.</title>
        <authorList>
            <person name="Gloeckner G."/>
            <person name="Schaap P."/>
        </authorList>
    </citation>
    <scope>NUCLEOTIDE SEQUENCE [LARGE SCALE GENOMIC DNA]</scope>
    <source>
        <strain evidence="3 4">TK</strain>
    </source>
</reference>
<feature type="transmembrane region" description="Helical" evidence="1">
    <location>
        <begin position="80"/>
        <end position="103"/>
    </location>
</feature>
<feature type="domain" description="Golvesin/Xly CBD-like" evidence="2">
    <location>
        <begin position="449"/>
        <end position="571"/>
    </location>
</feature>
<dbReference type="InterPro" id="IPR033803">
    <property type="entry name" value="CBD-like_Golvesin-Xly"/>
</dbReference>
<name>A0A152A5B0_TIELA</name>
<evidence type="ECO:0000313" key="4">
    <source>
        <dbReference type="Proteomes" id="UP000076078"/>
    </source>
</evidence>
<accession>A0A152A5B0</accession>
<evidence type="ECO:0000313" key="3">
    <source>
        <dbReference type="EMBL" id="KYR01414.1"/>
    </source>
</evidence>
<dbReference type="FunCoup" id="A0A152A5B0">
    <property type="interactions" value="26"/>
</dbReference>
<dbReference type="InterPro" id="IPR012338">
    <property type="entry name" value="Beta-lactam/transpept-like"/>
</dbReference>
<sequence>MSFSVKNYKKMYINEEEEILINNSKFNNNNHRYSEIVDLNREFGINNNNNKNNFKEQDEEEYNNKELYKQKRRLGFKEKVIPIVILVIITAMVIGLVVFSIPYDSSSNSFNLSPFVINIDDQLLTVAIESRQYLLSVHNSTITKLDFVILLMEPGGSWSMATFNGDALSNATECAYLPFLASAVNWCIQNGNDPHCLQMVAQPMMDSFSSITTGILIDIITNAPNKPFPQGPTSSAFQQWQSQRMYVENFLDSIGLLGNQTLINKVYPSNSGPTPSQGEGMIYNITGPNYMDPYNAAMLMLYIVHSGILSSGTSYMTDLISRQTFSQYTSLGFGLPPGSIIHSVLGTTNTDVNEIAHMVLPNGNEIIISAFSDGYQNYGYTPYQSSILGMFTENLLENLNLNQGNPPKIIISATYCNQLNDGNVVTVKGPWLIGESIQAYNKTFYYIQGTGGNNYDNSSSESSTVNNSYTIEYMIDIQVSGLYEVCVWFPSCSNHSTVSYSISPNDQGPTWDTTSYKPTYTYYISQIHYGARWILLDSFYFLQGNKPTITISTWGVPTTSTVVADTIKLTMWPNVKGIPGFSPNFVLENTQD</sequence>
<dbReference type="EMBL" id="LODT01000009">
    <property type="protein sequence ID" value="KYR01414.1"/>
    <property type="molecule type" value="Genomic_DNA"/>
</dbReference>
<gene>
    <name evidence="3" type="ORF">DLAC_02003</name>
</gene>
<dbReference type="OrthoDB" id="17502at2759"/>
<dbReference type="SUPFAM" id="SSF56601">
    <property type="entry name" value="beta-lactamase/transpeptidase-like"/>
    <property type="match status" value="1"/>
</dbReference>
<evidence type="ECO:0000259" key="2">
    <source>
        <dbReference type="Pfam" id="PF25275"/>
    </source>
</evidence>
<dbReference type="Gene3D" id="3.40.710.10">
    <property type="entry name" value="DD-peptidase/beta-lactamase superfamily"/>
    <property type="match status" value="1"/>
</dbReference>
<keyword evidence="4" id="KW-1185">Reference proteome</keyword>
<proteinExistence type="predicted"/>